<organism evidence="2 3">
    <name type="scientific">Solimonas marina</name>
    <dbReference type="NCBI Taxonomy" id="2714601"/>
    <lineage>
        <taxon>Bacteria</taxon>
        <taxon>Pseudomonadati</taxon>
        <taxon>Pseudomonadota</taxon>
        <taxon>Gammaproteobacteria</taxon>
        <taxon>Nevskiales</taxon>
        <taxon>Nevskiaceae</taxon>
        <taxon>Solimonas</taxon>
    </lineage>
</organism>
<sequence length="251" mass="28140">MTRLAAAAGAALLLICSSAAWAETLKFYGYAYDLKSGRYLYTEVHHEQVDHGHWLGGTIRYYAPDGTLIGDKTLKFDQDPYVPVYDFDMKTDGYHEAITSVSKDGIAMEKRSTRDDPLKKKTIEHAQPMCADSGFHALLVANFATLMAHKTFTFTFGVAGNLASYRFRAKRIGDTTFEGKPAVRFRVEPDSLLRWFVDPLVVTYDPETKKLLEYEGVSNIPNPATNKPYVARIAYYSQPPKDVPTLPPLDP</sequence>
<evidence type="ECO:0000313" key="2">
    <source>
        <dbReference type="EMBL" id="NKF23849.1"/>
    </source>
</evidence>
<feature type="chain" id="PRO_5037478164" description="DUF3108 domain-containing protein" evidence="1">
    <location>
        <begin position="23"/>
        <end position="251"/>
    </location>
</feature>
<protein>
    <recommendedName>
        <fullName evidence="4">DUF3108 domain-containing protein</fullName>
    </recommendedName>
</protein>
<keyword evidence="3" id="KW-1185">Reference proteome</keyword>
<feature type="signal peptide" evidence="1">
    <location>
        <begin position="1"/>
        <end position="22"/>
    </location>
</feature>
<comment type="caution">
    <text evidence="2">The sequence shown here is derived from an EMBL/GenBank/DDBJ whole genome shotgun (WGS) entry which is preliminary data.</text>
</comment>
<keyword evidence="1" id="KW-0732">Signal</keyword>
<reference evidence="2" key="1">
    <citation type="submission" date="2020-03" db="EMBL/GenBank/DDBJ databases">
        <title>Solimonas marina sp. nov., isolated from deep seawater of the Pacific Ocean.</title>
        <authorList>
            <person name="Liu X."/>
            <person name="Lai Q."/>
            <person name="Sun F."/>
            <person name="Gai Y."/>
            <person name="Li G."/>
            <person name="Shao Z."/>
        </authorList>
    </citation>
    <scope>NUCLEOTIDE SEQUENCE</scope>
    <source>
        <strain evidence="2">C16B3</strain>
    </source>
</reference>
<accession>A0A969WC66</accession>
<evidence type="ECO:0000313" key="3">
    <source>
        <dbReference type="Proteomes" id="UP000653472"/>
    </source>
</evidence>
<dbReference type="RefSeq" id="WP_168149176.1">
    <property type="nucleotide sequence ID" value="NZ_JAAVXB010000010.1"/>
</dbReference>
<proteinExistence type="predicted"/>
<evidence type="ECO:0000256" key="1">
    <source>
        <dbReference type="SAM" id="SignalP"/>
    </source>
</evidence>
<name>A0A969WC66_9GAMM</name>
<gene>
    <name evidence="2" type="ORF">G7Y82_16165</name>
</gene>
<dbReference type="Proteomes" id="UP000653472">
    <property type="component" value="Unassembled WGS sequence"/>
</dbReference>
<evidence type="ECO:0008006" key="4">
    <source>
        <dbReference type="Google" id="ProtNLM"/>
    </source>
</evidence>
<dbReference type="AlphaFoldDB" id="A0A969WC66"/>
<dbReference type="EMBL" id="JAAVXB010000010">
    <property type="protein sequence ID" value="NKF23849.1"/>
    <property type="molecule type" value="Genomic_DNA"/>
</dbReference>